<organism evidence="4 5">
    <name type="scientific">Candidatus Nitronauta litoralis</name>
    <dbReference type="NCBI Taxonomy" id="2705533"/>
    <lineage>
        <taxon>Bacteria</taxon>
        <taxon>Pseudomonadati</taxon>
        <taxon>Nitrospinota/Tectimicrobiota group</taxon>
        <taxon>Nitrospinota</taxon>
        <taxon>Nitrospinia</taxon>
        <taxon>Nitrospinales</taxon>
        <taxon>Nitrospinaceae</taxon>
        <taxon>Candidatus Nitronauta</taxon>
    </lineage>
</organism>
<dbReference type="Proteomes" id="UP000594688">
    <property type="component" value="Chromosome"/>
</dbReference>
<dbReference type="PROSITE" id="PS51257">
    <property type="entry name" value="PROKAR_LIPOPROTEIN"/>
    <property type="match status" value="1"/>
</dbReference>
<dbReference type="EMBL" id="CP048685">
    <property type="protein sequence ID" value="QPJ62784.1"/>
    <property type="molecule type" value="Genomic_DNA"/>
</dbReference>
<name>A0A7T0BXL6_9BACT</name>
<evidence type="ECO:0000256" key="2">
    <source>
        <dbReference type="RuleBase" id="RU362097"/>
    </source>
</evidence>
<evidence type="ECO:0000313" key="5">
    <source>
        <dbReference type="Proteomes" id="UP000594688"/>
    </source>
</evidence>
<dbReference type="PANTHER" id="PTHR30203:SF32">
    <property type="entry name" value="CATION EFFLUX SYSTEM PROTEIN CUSC"/>
    <property type="match status" value="1"/>
</dbReference>
<dbReference type="InterPro" id="IPR010131">
    <property type="entry name" value="MdtP/NodT-like"/>
</dbReference>
<keyword evidence="2" id="KW-0812">Transmembrane</keyword>
<feature type="chain" id="PRO_5033099984" evidence="2">
    <location>
        <begin position="21"/>
        <end position="481"/>
    </location>
</feature>
<dbReference type="NCBIfam" id="TIGR01845">
    <property type="entry name" value="outer_NodT"/>
    <property type="match status" value="1"/>
</dbReference>
<comment type="similarity">
    <text evidence="1 2">Belongs to the outer membrane factor (OMF) (TC 1.B.17) family.</text>
</comment>
<proteinExistence type="inferred from homology"/>
<accession>A0A7T0BXL6</accession>
<evidence type="ECO:0000313" key="4">
    <source>
        <dbReference type="EMBL" id="QPJ62784.1"/>
    </source>
</evidence>
<feature type="coiled-coil region" evidence="3">
    <location>
        <begin position="358"/>
        <end position="392"/>
    </location>
</feature>
<keyword evidence="2" id="KW-0449">Lipoprotein</keyword>
<keyword evidence="3" id="KW-0175">Coiled coil</keyword>
<dbReference type="PANTHER" id="PTHR30203">
    <property type="entry name" value="OUTER MEMBRANE CATION EFFLUX PROTEIN"/>
    <property type="match status" value="1"/>
</dbReference>
<dbReference type="InterPro" id="IPR003423">
    <property type="entry name" value="OMP_efflux"/>
</dbReference>
<dbReference type="GO" id="GO:0005886">
    <property type="term" value="C:plasma membrane"/>
    <property type="evidence" value="ECO:0007669"/>
    <property type="project" value="UniProtKB-SubCell"/>
</dbReference>
<dbReference type="SUPFAM" id="SSF56954">
    <property type="entry name" value="Outer membrane efflux proteins (OEP)"/>
    <property type="match status" value="1"/>
</dbReference>
<protein>
    <submittedName>
        <fullName evidence="4">Efflux transporter outer membrane subunit</fullName>
    </submittedName>
</protein>
<keyword evidence="2" id="KW-0564">Palmitate</keyword>
<keyword evidence="2" id="KW-0732">Signal</keyword>
<dbReference type="Gene3D" id="1.20.1600.10">
    <property type="entry name" value="Outer membrane efflux proteins (OEP)"/>
    <property type="match status" value="1"/>
</dbReference>
<evidence type="ECO:0000256" key="3">
    <source>
        <dbReference type="SAM" id="Coils"/>
    </source>
</evidence>
<dbReference type="AlphaFoldDB" id="A0A7T0BXL6"/>
<reference evidence="4 5" key="1">
    <citation type="submission" date="2020-02" db="EMBL/GenBank/DDBJ databases">
        <title>Genomic and physiological characterization of two novel Nitrospinaceae genera.</title>
        <authorList>
            <person name="Mueller A.J."/>
            <person name="Jung M.-Y."/>
            <person name="Strachan C.R."/>
            <person name="Herbold C.W."/>
            <person name="Kirkegaard R.H."/>
            <person name="Daims H."/>
        </authorList>
    </citation>
    <scope>NUCLEOTIDE SEQUENCE [LARGE SCALE GENOMIC DNA]</scope>
    <source>
        <strain evidence="4">EB</strain>
    </source>
</reference>
<dbReference type="GO" id="GO:0015562">
    <property type="term" value="F:efflux transmembrane transporter activity"/>
    <property type="evidence" value="ECO:0007669"/>
    <property type="project" value="InterPro"/>
</dbReference>
<keyword evidence="2" id="KW-0472">Membrane</keyword>
<feature type="signal peptide" evidence="2">
    <location>
        <begin position="1"/>
        <end position="20"/>
    </location>
</feature>
<dbReference type="Gene3D" id="2.20.200.10">
    <property type="entry name" value="Outer membrane efflux proteins (OEP)"/>
    <property type="match status" value="1"/>
</dbReference>
<keyword evidence="2" id="KW-1134">Transmembrane beta strand</keyword>
<sequence length="481" mass="52004">MKRICVSVFLMLILSCSACVVGPDYQKPEMEAPELFVSQKVLAQLNEGKNDTAIAADWWNGFADNTLNELVRKGLENNYSVAAAQARVKEAHARIVLADAGDNLKVNAGLDNVIDEELSLDNGTNTPTGSVLSTLALSLPLDVAGRFERSVQAARAGFHAAQADLRASVLGISSEITREYLRLRGNQRQLDLLKESVDLQAKTLSIVRSRYEAGLSPELDMRRAQTSVENLRAGVPSLEQSLLNSRNRLASLTGQYPGAYEDLLEKHQDIPVYQGKIPEFVPVEVLSMRPDIRGSEEKLKAAVARIGVAEADYYPTFELIGGIGIGAAGVVGAPTMDILIASLGTLINQIITGGGTRQANLDIAKAQAEEALANYKQLLRGASEEVENSLAAIQASLSRQSSLRKAVDASGISFYQAETLYKQGLISFIDVVDAQRVLANGEQQLAAERTNYATQIATLFRVLGTHIKSPAPETESKLRIQ</sequence>
<dbReference type="Pfam" id="PF02321">
    <property type="entry name" value="OEP"/>
    <property type="match status" value="2"/>
</dbReference>
<comment type="subcellular location">
    <subcellularLocation>
        <location evidence="2">Cell membrane</location>
        <topology evidence="2">Lipid-anchor</topology>
    </subcellularLocation>
</comment>
<gene>
    <name evidence="4" type="ORF">G3M70_13220</name>
</gene>
<evidence type="ECO:0000256" key="1">
    <source>
        <dbReference type="ARBA" id="ARBA00007613"/>
    </source>
</evidence>
<dbReference type="KEGG" id="nli:G3M70_13220"/>